<proteinExistence type="predicted"/>
<feature type="domain" description="Glycosyltransferase 2-like" evidence="2">
    <location>
        <begin position="5"/>
        <end position="160"/>
    </location>
</feature>
<evidence type="ECO:0000313" key="5">
    <source>
        <dbReference type="Proteomes" id="UP000095409"/>
    </source>
</evidence>
<reference evidence="4 5" key="1">
    <citation type="submission" date="2015-09" db="EMBL/GenBank/DDBJ databases">
        <authorList>
            <consortium name="Pathogen Informatics"/>
        </authorList>
    </citation>
    <scope>NUCLEOTIDE SEQUENCE [LARGE SCALE GENOMIC DNA]</scope>
    <source>
        <strain evidence="4 5">2789STDY5608837</strain>
    </source>
</reference>
<name>A0A173Y7M0_9FIRM</name>
<gene>
    <name evidence="4" type="primary">kfoC_3</name>
    <name evidence="4" type="ORF">ERS852394_00526</name>
</gene>
<dbReference type="SUPFAM" id="SSF53756">
    <property type="entry name" value="UDP-Glycosyltransferase/glycogen phosphorylase"/>
    <property type="match status" value="1"/>
</dbReference>
<dbReference type="EMBL" id="CYZD01000002">
    <property type="protein sequence ID" value="CUN58985.1"/>
    <property type="molecule type" value="Genomic_DNA"/>
</dbReference>
<accession>A0A173Y7M0</accession>
<evidence type="ECO:0000313" key="4">
    <source>
        <dbReference type="EMBL" id="CUN58985.1"/>
    </source>
</evidence>
<dbReference type="GO" id="GO:0016758">
    <property type="term" value="F:hexosyltransferase activity"/>
    <property type="evidence" value="ECO:0007669"/>
    <property type="project" value="UniProtKB-ARBA"/>
</dbReference>
<dbReference type="Pfam" id="PF00535">
    <property type="entry name" value="Glycos_transf_2"/>
    <property type="match status" value="1"/>
</dbReference>
<dbReference type="InterPro" id="IPR029044">
    <property type="entry name" value="Nucleotide-diphossugar_trans"/>
</dbReference>
<dbReference type="InterPro" id="IPR001173">
    <property type="entry name" value="Glyco_trans_2-like"/>
</dbReference>
<dbReference type="PANTHER" id="PTHR22916">
    <property type="entry name" value="GLYCOSYLTRANSFERASE"/>
    <property type="match status" value="1"/>
</dbReference>
<protein>
    <submittedName>
        <fullName evidence="4">Chondroitin polymerase</fullName>
    </submittedName>
</protein>
<keyword evidence="1" id="KW-0175">Coiled coil</keyword>
<dbReference type="Gene3D" id="3.40.50.2000">
    <property type="entry name" value="Glycogen Phosphorylase B"/>
    <property type="match status" value="1"/>
</dbReference>
<sequence>MAKVSVIIPVYNVEPYLKQCMDSVVGQTLKDIEIICVDDGSTDGSLDILKEYATEDSRIQIIEQKNAGAGAARNNGMRHATGKYLSFLDSDDFFEPRMLEKAYDLAEKDQADFVAYKSDQYHTEKKQFVSADWVIHENEIPPYHPFNHRQMTGNVFKVFVGWAWDKLFLKEFVDKHHLTFQEQRTSNDLLFVFSAVVLAKKISVVPMVLAHQRRDAKDSLSKTREYSWDCFYHALMALRDRLREENLYKELEKDYINYALHFSLWNYNTLSEPTKTKLKDKLRGEWFRELGIEGKSKDYFYNKQEFEQYLKIMGNMKKENKTMGFKQKLKRFLRKIVPAGRTYIDKKFKDQEKYIKKQLKEQEKLIKLQQKNMQEMQKNLKEYIEQEFVRRENWAKMPAEIKRVADGRKIWVIKCPATEGEAKFFWGDYYYAVALQKYLERQNIYAIIDNRQDWGCDEDADVVLVLRGKYFYHPDRRNAKCLYIMWNISHPDMISKAEYELYDVVCAASRHMAEELKDKISVPVVPLLQCTDTEIFCPEGETKKQYNGQYIFIGSTRGVMRDCVYWAAEAGVPLHVWGSGWYEMMPEHKEVVDGTFMPNEKLPALYRSAKVTLNDHWKDMLDNQIINNRIFDALACGLPVISDGCEEMKEIFPDAVLYYDTKEEFDACIQKVENDYESVKAKAMEQYEMIKKEYSFERRVEELLEIAERYKK</sequence>
<evidence type="ECO:0000256" key="1">
    <source>
        <dbReference type="SAM" id="Coils"/>
    </source>
</evidence>
<dbReference type="Proteomes" id="UP000095409">
    <property type="component" value="Unassembled WGS sequence"/>
</dbReference>
<organism evidence="4 5">
    <name type="scientific">Blautia obeum</name>
    <dbReference type="NCBI Taxonomy" id="40520"/>
    <lineage>
        <taxon>Bacteria</taxon>
        <taxon>Bacillati</taxon>
        <taxon>Bacillota</taxon>
        <taxon>Clostridia</taxon>
        <taxon>Lachnospirales</taxon>
        <taxon>Lachnospiraceae</taxon>
        <taxon>Blautia</taxon>
    </lineage>
</organism>
<evidence type="ECO:0000259" key="3">
    <source>
        <dbReference type="Pfam" id="PF13524"/>
    </source>
</evidence>
<evidence type="ECO:0000259" key="2">
    <source>
        <dbReference type="Pfam" id="PF00535"/>
    </source>
</evidence>
<dbReference type="Gene3D" id="3.90.550.10">
    <property type="entry name" value="Spore Coat Polysaccharide Biosynthesis Protein SpsA, Chain A"/>
    <property type="match status" value="1"/>
</dbReference>
<dbReference type="PANTHER" id="PTHR22916:SF3">
    <property type="entry name" value="UDP-GLCNAC:BETAGAL BETA-1,3-N-ACETYLGLUCOSAMINYLTRANSFERASE-LIKE PROTEIN 1"/>
    <property type="match status" value="1"/>
</dbReference>
<feature type="coiled-coil region" evidence="1">
    <location>
        <begin position="359"/>
        <end position="386"/>
    </location>
</feature>
<dbReference type="SUPFAM" id="SSF53448">
    <property type="entry name" value="Nucleotide-diphospho-sugar transferases"/>
    <property type="match status" value="1"/>
</dbReference>
<dbReference type="Pfam" id="PF13524">
    <property type="entry name" value="Glyco_trans_1_2"/>
    <property type="match status" value="1"/>
</dbReference>
<dbReference type="CDD" id="cd00761">
    <property type="entry name" value="Glyco_tranf_GTA_type"/>
    <property type="match status" value="1"/>
</dbReference>
<dbReference type="RefSeq" id="WP_070100237.1">
    <property type="nucleotide sequence ID" value="NZ_CYZD01000002.1"/>
</dbReference>
<dbReference type="AlphaFoldDB" id="A0A173Y7M0"/>
<feature type="domain" description="Spore protein YkvP/CgeB glycosyl transferase-like" evidence="3">
    <location>
        <begin position="567"/>
        <end position="705"/>
    </location>
</feature>
<dbReference type="InterPro" id="IPR055259">
    <property type="entry name" value="YkvP/CgeB_Glyco_trans-like"/>
</dbReference>